<comment type="caution">
    <text evidence="11">The sequence shown here is derived from an EMBL/GenBank/DDBJ whole genome shotgun (WGS) entry which is preliminary data.</text>
</comment>
<feature type="domain" description="Homeobox" evidence="10">
    <location>
        <begin position="129"/>
        <end position="189"/>
    </location>
</feature>
<dbReference type="AlphaFoldDB" id="A0A9P1IWD8"/>
<protein>
    <recommendedName>
        <fullName evidence="10">Homeobox domain-containing protein</fullName>
    </recommendedName>
</protein>
<evidence type="ECO:0000256" key="2">
    <source>
        <dbReference type="ARBA" id="ARBA00008161"/>
    </source>
</evidence>
<evidence type="ECO:0000256" key="8">
    <source>
        <dbReference type="RuleBase" id="RU000682"/>
    </source>
</evidence>
<keyword evidence="12" id="KW-1185">Reference proteome</keyword>
<reference evidence="11" key="1">
    <citation type="submission" date="2022-11" db="EMBL/GenBank/DDBJ databases">
        <authorList>
            <person name="Kikuchi T."/>
        </authorList>
    </citation>
    <scope>NUCLEOTIDE SEQUENCE</scope>
    <source>
        <strain evidence="11">PS1010</strain>
    </source>
</reference>
<dbReference type="FunFam" id="1.10.10.60:FF:000046">
    <property type="entry name" value="SIX homeobox 3"/>
    <property type="match status" value="1"/>
</dbReference>
<dbReference type="Pfam" id="PF00046">
    <property type="entry name" value="Homeodomain"/>
    <property type="match status" value="1"/>
</dbReference>
<comment type="similarity">
    <text evidence="2">Belongs to the SIX/Sine oculis homeobox family.</text>
</comment>
<dbReference type="PROSITE" id="PS50071">
    <property type="entry name" value="HOMEOBOX_2"/>
    <property type="match status" value="1"/>
</dbReference>
<name>A0A9P1IWD8_9PELO</name>
<evidence type="ECO:0000256" key="9">
    <source>
        <dbReference type="SAM" id="MobiDB-lite"/>
    </source>
</evidence>
<keyword evidence="3" id="KW-0217">Developmental protein</keyword>
<dbReference type="EMBL" id="CANHGI010000005">
    <property type="protein sequence ID" value="CAI5451454.1"/>
    <property type="molecule type" value="Genomic_DNA"/>
</dbReference>
<feature type="DNA-binding region" description="Homeobox" evidence="7">
    <location>
        <begin position="131"/>
        <end position="190"/>
    </location>
</feature>
<dbReference type="OrthoDB" id="3501850at2759"/>
<evidence type="ECO:0000256" key="6">
    <source>
        <dbReference type="ARBA" id="ARBA00023242"/>
    </source>
</evidence>
<evidence type="ECO:0000256" key="4">
    <source>
        <dbReference type="ARBA" id="ARBA00023125"/>
    </source>
</evidence>
<organism evidence="11 12">
    <name type="scientific">Caenorhabditis angaria</name>
    <dbReference type="NCBI Taxonomy" id="860376"/>
    <lineage>
        <taxon>Eukaryota</taxon>
        <taxon>Metazoa</taxon>
        <taxon>Ecdysozoa</taxon>
        <taxon>Nematoda</taxon>
        <taxon>Chromadorea</taxon>
        <taxon>Rhabditida</taxon>
        <taxon>Rhabditina</taxon>
        <taxon>Rhabditomorpha</taxon>
        <taxon>Rhabditoidea</taxon>
        <taxon>Rhabditidae</taxon>
        <taxon>Peloderinae</taxon>
        <taxon>Caenorhabditis</taxon>
    </lineage>
</organism>
<dbReference type="GO" id="GO:0030154">
    <property type="term" value="P:cell differentiation"/>
    <property type="evidence" value="ECO:0007669"/>
    <property type="project" value="UniProtKB-ARBA"/>
</dbReference>
<dbReference type="Proteomes" id="UP001152747">
    <property type="component" value="Unassembled WGS sequence"/>
</dbReference>
<dbReference type="SUPFAM" id="SSF46689">
    <property type="entry name" value="Homeodomain-like"/>
    <property type="match status" value="1"/>
</dbReference>
<comment type="subcellular location">
    <subcellularLocation>
        <location evidence="1 7 8">Nucleus</location>
    </subcellularLocation>
</comment>
<gene>
    <name evidence="11" type="ORF">CAMP_LOCUS14091</name>
</gene>
<dbReference type="GO" id="GO:0009653">
    <property type="term" value="P:anatomical structure morphogenesis"/>
    <property type="evidence" value="ECO:0007669"/>
    <property type="project" value="UniProtKB-ARBA"/>
</dbReference>
<evidence type="ECO:0000313" key="12">
    <source>
        <dbReference type="Proteomes" id="UP001152747"/>
    </source>
</evidence>
<keyword evidence="6 7" id="KW-0539">Nucleus</keyword>
<dbReference type="PANTHER" id="PTHR10390:SF61">
    <property type="entry name" value="HOMEOBOX PROTEIN SIX2"/>
    <property type="match status" value="1"/>
</dbReference>
<dbReference type="GO" id="GO:0000981">
    <property type="term" value="F:DNA-binding transcription factor activity, RNA polymerase II-specific"/>
    <property type="evidence" value="ECO:0007669"/>
    <property type="project" value="InterPro"/>
</dbReference>
<dbReference type="PANTHER" id="PTHR10390">
    <property type="entry name" value="HOMEOBOX PROTEIN SIX"/>
    <property type="match status" value="1"/>
</dbReference>
<dbReference type="Gene3D" id="1.10.10.60">
    <property type="entry name" value="Homeodomain-like"/>
    <property type="match status" value="1"/>
</dbReference>
<dbReference type="SMART" id="SM00389">
    <property type="entry name" value="HOX"/>
    <property type="match status" value="1"/>
</dbReference>
<evidence type="ECO:0000256" key="5">
    <source>
        <dbReference type="ARBA" id="ARBA00023155"/>
    </source>
</evidence>
<dbReference type="PROSITE" id="PS00027">
    <property type="entry name" value="HOMEOBOX_1"/>
    <property type="match status" value="1"/>
</dbReference>
<evidence type="ECO:0000256" key="3">
    <source>
        <dbReference type="ARBA" id="ARBA00022473"/>
    </source>
</evidence>
<evidence type="ECO:0000313" key="11">
    <source>
        <dbReference type="EMBL" id="CAI5451454.1"/>
    </source>
</evidence>
<dbReference type="InterPro" id="IPR031701">
    <property type="entry name" value="SIX1_SD"/>
</dbReference>
<keyword evidence="5 7" id="KW-0371">Homeobox</keyword>
<sequence length="259" mass="29610">MQAYSNNLTATTSYSEQEVICICESLFNEGLQTGRTDQLANFIFTLPPCYQQSESALKAQALVFYSNQNWKSLYRLLECHKFSPHNHQVLQNLWLDAHYKEAEKTKERELGAVCKYRIRKKNPFPPTIWDGEETNYCFKSKSRNVLRDAYKKCQYPSVEEKRRLAAQTELSIIQVSNWFKNKRQRERAAGTLDRSSARSNDSDDGSSGCESTINKQSMNLDSPCAPPPLATTFDISPYAAYPAPAYFAPACDFSYIQNL</sequence>
<dbReference type="GO" id="GO:0000978">
    <property type="term" value="F:RNA polymerase II cis-regulatory region sequence-specific DNA binding"/>
    <property type="evidence" value="ECO:0007669"/>
    <property type="project" value="TreeGrafter"/>
</dbReference>
<feature type="region of interest" description="Disordered" evidence="9">
    <location>
        <begin position="189"/>
        <end position="212"/>
    </location>
</feature>
<dbReference type="InterPro" id="IPR017970">
    <property type="entry name" value="Homeobox_CS"/>
</dbReference>
<evidence type="ECO:0000256" key="1">
    <source>
        <dbReference type="ARBA" id="ARBA00004123"/>
    </source>
</evidence>
<dbReference type="CDD" id="cd00086">
    <property type="entry name" value="homeodomain"/>
    <property type="match status" value="1"/>
</dbReference>
<accession>A0A9P1IWD8</accession>
<dbReference type="GO" id="GO:0005667">
    <property type="term" value="C:transcription regulator complex"/>
    <property type="evidence" value="ECO:0007669"/>
    <property type="project" value="TreeGrafter"/>
</dbReference>
<dbReference type="InterPro" id="IPR009057">
    <property type="entry name" value="Homeodomain-like_sf"/>
</dbReference>
<evidence type="ECO:0000259" key="10">
    <source>
        <dbReference type="PROSITE" id="PS50071"/>
    </source>
</evidence>
<dbReference type="GO" id="GO:0005634">
    <property type="term" value="C:nucleus"/>
    <property type="evidence" value="ECO:0007669"/>
    <property type="project" value="UniProtKB-SubCell"/>
</dbReference>
<evidence type="ECO:0000256" key="7">
    <source>
        <dbReference type="PROSITE-ProRule" id="PRU00108"/>
    </source>
</evidence>
<dbReference type="Pfam" id="PF16878">
    <property type="entry name" value="SIX1_SD"/>
    <property type="match status" value="1"/>
</dbReference>
<dbReference type="InterPro" id="IPR001356">
    <property type="entry name" value="HD"/>
</dbReference>
<keyword evidence="4 7" id="KW-0238">DNA-binding</keyword>
<proteinExistence type="inferred from homology"/>